<proteinExistence type="predicted"/>
<dbReference type="AlphaFoldDB" id="A0A1R4K901"/>
<protein>
    <submittedName>
        <fullName evidence="2">Uncharacterized protein</fullName>
    </submittedName>
</protein>
<reference evidence="2 3" key="1">
    <citation type="submission" date="2017-02" db="EMBL/GenBank/DDBJ databases">
        <authorList>
            <person name="Peterson S.W."/>
        </authorList>
    </citation>
    <scope>NUCLEOTIDE SEQUENCE [LARGE SCALE GENOMIC DNA]</scope>
    <source>
        <strain evidence="2 3">B Mb 05.01</strain>
    </source>
</reference>
<evidence type="ECO:0000313" key="2">
    <source>
        <dbReference type="EMBL" id="SJN40901.1"/>
    </source>
</evidence>
<keyword evidence="3" id="KW-1185">Reference proteome</keyword>
<feature type="compositionally biased region" description="Low complexity" evidence="1">
    <location>
        <begin position="48"/>
        <end position="60"/>
    </location>
</feature>
<evidence type="ECO:0000313" key="3">
    <source>
        <dbReference type="Proteomes" id="UP000196320"/>
    </source>
</evidence>
<gene>
    <name evidence="2" type="ORF">FM104_11150</name>
</gene>
<name>A0A1R4K901_9MICO</name>
<evidence type="ECO:0000256" key="1">
    <source>
        <dbReference type="SAM" id="MobiDB-lite"/>
    </source>
</evidence>
<accession>A0A1R4K901</accession>
<dbReference type="Proteomes" id="UP000196320">
    <property type="component" value="Unassembled WGS sequence"/>
</dbReference>
<sequence length="70" mass="7578">MPVGRSDSLRGRLRSVGRRVTTGSMRSGASDRLASRPPGAEGLRRNSPRNSPSRFARARPQPQCAHIPLA</sequence>
<dbReference type="EMBL" id="FUKO01000026">
    <property type="protein sequence ID" value="SJN40901.1"/>
    <property type="molecule type" value="Genomic_DNA"/>
</dbReference>
<feature type="region of interest" description="Disordered" evidence="1">
    <location>
        <begin position="1"/>
        <end position="70"/>
    </location>
</feature>
<organism evidence="2 3">
    <name type="scientific">Microbacterium esteraromaticum</name>
    <dbReference type="NCBI Taxonomy" id="57043"/>
    <lineage>
        <taxon>Bacteria</taxon>
        <taxon>Bacillati</taxon>
        <taxon>Actinomycetota</taxon>
        <taxon>Actinomycetes</taxon>
        <taxon>Micrococcales</taxon>
        <taxon>Microbacteriaceae</taxon>
        <taxon>Microbacterium</taxon>
    </lineage>
</organism>